<keyword evidence="1" id="KW-0472">Membrane</keyword>
<dbReference type="EMBL" id="KR094116">
    <property type="protein sequence ID" value="ALJ83284.1"/>
    <property type="molecule type" value="Genomic_RNA"/>
</dbReference>
<evidence type="ECO:0000256" key="1">
    <source>
        <dbReference type="SAM" id="Phobius"/>
    </source>
</evidence>
<name>A0A0P0IAM1_9VIRU</name>
<keyword evidence="1" id="KW-1133">Transmembrane helix</keyword>
<feature type="transmembrane region" description="Helical" evidence="1">
    <location>
        <begin position="37"/>
        <end position="55"/>
    </location>
</feature>
<sequence length="135" mass="14724">MIGHLRLRVAGSMVIFSLLLVSTCLKAVNAPAGADEIILNIVALSLAVVLLVIPYRATIPAIAVDDVSSFTFFKKFVVVNPFWKAAQKSVIIFCLFQPRPWILSHIFTGSKPEYINPSNTFSSASERTVVANSSK</sequence>
<organism evidence="2 3">
    <name type="scientific">Ramu stunt virus</name>
    <dbReference type="NCBI Taxonomy" id="1738604"/>
    <lineage>
        <taxon>Viruses</taxon>
        <taxon>Riboviria</taxon>
        <taxon>Orthornavirae</taxon>
        <taxon>Negarnaviricota</taxon>
        <taxon>Polyploviricotina</taxon>
        <taxon>Bunyaviricetes</taxon>
        <taxon>Hareavirales</taxon>
        <taxon>Phenuiviridae</taxon>
        <taxon>Mechlorovirus</taxon>
        <taxon>Mechlorovirus ramuense</taxon>
    </lineage>
</organism>
<dbReference type="Proteomes" id="UP001257827">
    <property type="component" value="Genome"/>
</dbReference>
<keyword evidence="3" id="KW-1185">Reference proteome</keyword>
<protein>
    <submittedName>
        <fullName evidence="2">Uncharacterized protein</fullName>
    </submittedName>
</protein>
<reference evidence="2" key="1">
    <citation type="journal article" date="2016" name="Virus Genes">
        <title>Detection by next generation sequencing of a multi-segmented viral genome from sugarcane associated with Ramu stunt disease.</title>
        <authorList>
            <person name="Mollov D."/>
            <person name="Maroon-Lango C."/>
            <person name="Kuniata L."/>
        </authorList>
    </citation>
    <scope>NUCLEOTIDE SEQUENCE</scope>
    <source>
        <strain evidence="2">PNG</strain>
    </source>
</reference>
<evidence type="ECO:0000313" key="2">
    <source>
        <dbReference type="EMBL" id="ALJ83284.1"/>
    </source>
</evidence>
<evidence type="ECO:0000313" key="3">
    <source>
        <dbReference type="Proteomes" id="UP001257827"/>
    </source>
</evidence>
<accession>A0A0P0IAM1</accession>
<keyword evidence="1" id="KW-0812">Transmembrane</keyword>
<proteinExistence type="predicted"/>